<reference evidence="10" key="1">
    <citation type="submission" date="2022-03" db="EMBL/GenBank/DDBJ databases">
        <authorList>
            <person name="Martin C."/>
        </authorList>
    </citation>
    <scope>NUCLEOTIDE SEQUENCE</scope>
</reference>
<evidence type="ECO:0000256" key="4">
    <source>
        <dbReference type="ARBA" id="ARBA00022989"/>
    </source>
</evidence>
<dbReference type="CDD" id="cd00637">
    <property type="entry name" value="7tm_classA_rhodopsin-like"/>
    <property type="match status" value="1"/>
</dbReference>
<comment type="similarity">
    <text evidence="9">Belongs to the G-protein coupled receptor 1 family.</text>
</comment>
<evidence type="ECO:0000313" key="10">
    <source>
        <dbReference type="EMBL" id="CAH1782333.1"/>
    </source>
</evidence>
<gene>
    <name evidence="10" type="ORF">OFUS_LOCUS8793</name>
</gene>
<dbReference type="EMBL" id="CAIIXF020000004">
    <property type="protein sequence ID" value="CAH1782333.1"/>
    <property type="molecule type" value="Genomic_DNA"/>
</dbReference>
<keyword evidence="7 9" id="KW-0675">Receptor</keyword>
<evidence type="ECO:0000256" key="9">
    <source>
        <dbReference type="RuleBase" id="RU000688"/>
    </source>
</evidence>
<evidence type="ECO:0000256" key="8">
    <source>
        <dbReference type="ARBA" id="ARBA00023224"/>
    </source>
</evidence>
<dbReference type="PRINTS" id="PR00237">
    <property type="entry name" value="GPCRRHODOPSN"/>
</dbReference>
<evidence type="ECO:0000256" key="3">
    <source>
        <dbReference type="ARBA" id="ARBA00022692"/>
    </source>
</evidence>
<dbReference type="Pfam" id="PF00001">
    <property type="entry name" value="7tm_1"/>
    <property type="match status" value="1"/>
</dbReference>
<dbReference type="Gene3D" id="1.20.1070.10">
    <property type="entry name" value="Rhodopsin 7-helix transmembrane proteins"/>
    <property type="match status" value="1"/>
</dbReference>
<keyword evidence="8 9" id="KW-0807">Transducer</keyword>
<dbReference type="PANTHER" id="PTHR24249">
    <property type="entry name" value="HISTAMINE RECEPTOR-RELATED G-PROTEIN COUPLED RECEPTOR"/>
    <property type="match status" value="1"/>
</dbReference>
<keyword evidence="2" id="KW-1003">Cell membrane</keyword>
<keyword evidence="11" id="KW-1185">Reference proteome</keyword>
<dbReference type="PROSITE" id="PS50262">
    <property type="entry name" value="G_PROTEIN_RECEP_F1_2"/>
    <property type="match status" value="1"/>
</dbReference>
<dbReference type="Proteomes" id="UP000749559">
    <property type="component" value="Unassembled WGS sequence"/>
</dbReference>
<keyword evidence="4" id="KW-1133">Transmembrane helix</keyword>
<accession>A0A8J1YBV1</accession>
<comment type="subcellular location">
    <subcellularLocation>
        <location evidence="1">Cell membrane</location>
        <topology evidence="1">Multi-pass membrane protein</topology>
    </subcellularLocation>
</comment>
<keyword evidence="6" id="KW-0472">Membrane</keyword>
<dbReference type="InterPro" id="IPR050569">
    <property type="entry name" value="TAAR"/>
</dbReference>
<dbReference type="SUPFAM" id="SSF81321">
    <property type="entry name" value="Family A G protein-coupled receptor-like"/>
    <property type="match status" value="1"/>
</dbReference>
<dbReference type="GO" id="GO:0005886">
    <property type="term" value="C:plasma membrane"/>
    <property type="evidence" value="ECO:0007669"/>
    <property type="project" value="UniProtKB-SubCell"/>
</dbReference>
<evidence type="ECO:0000256" key="7">
    <source>
        <dbReference type="ARBA" id="ARBA00023170"/>
    </source>
</evidence>
<dbReference type="GO" id="GO:0004930">
    <property type="term" value="F:G protein-coupled receptor activity"/>
    <property type="evidence" value="ECO:0007669"/>
    <property type="project" value="UniProtKB-KW"/>
</dbReference>
<organism evidence="10 11">
    <name type="scientific">Owenia fusiformis</name>
    <name type="common">Polychaete worm</name>
    <dbReference type="NCBI Taxonomy" id="6347"/>
    <lineage>
        <taxon>Eukaryota</taxon>
        <taxon>Metazoa</taxon>
        <taxon>Spiralia</taxon>
        <taxon>Lophotrochozoa</taxon>
        <taxon>Annelida</taxon>
        <taxon>Polychaeta</taxon>
        <taxon>Sedentaria</taxon>
        <taxon>Canalipalpata</taxon>
        <taxon>Sabellida</taxon>
        <taxon>Oweniida</taxon>
        <taxon>Oweniidae</taxon>
        <taxon>Owenia</taxon>
    </lineage>
</organism>
<evidence type="ECO:0000256" key="2">
    <source>
        <dbReference type="ARBA" id="ARBA00022475"/>
    </source>
</evidence>
<evidence type="ECO:0000256" key="1">
    <source>
        <dbReference type="ARBA" id="ARBA00004651"/>
    </source>
</evidence>
<comment type="caution">
    <text evidence="10">The sequence shown here is derived from an EMBL/GenBank/DDBJ whole genome shotgun (WGS) entry which is preliminary data.</text>
</comment>
<proteinExistence type="inferred from homology"/>
<evidence type="ECO:0000256" key="5">
    <source>
        <dbReference type="ARBA" id="ARBA00023040"/>
    </source>
</evidence>
<keyword evidence="5 9" id="KW-0297">G-protein coupled receptor</keyword>
<dbReference type="AlphaFoldDB" id="A0A8J1YBV1"/>
<evidence type="ECO:0000256" key="6">
    <source>
        <dbReference type="ARBA" id="ARBA00023136"/>
    </source>
</evidence>
<name>A0A8J1YBV1_OWEFU</name>
<dbReference type="PROSITE" id="PS00237">
    <property type="entry name" value="G_PROTEIN_RECEP_F1_1"/>
    <property type="match status" value="1"/>
</dbReference>
<dbReference type="SMART" id="SM01381">
    <property type="entry name" value="7TM_GPCR_Srsx"/>
    <property type="match status" value="1"/>
</dbReference>
<dbReference type="InterPro" id="IPR017452">
    <property type="entry name" value="GPCR_Rhodpsn_7TM"/>
</dbReference>
<dbReference type="PANTHER" id="PTHR24249:SF372">
    <property type="entry name" value="G-PROTEIN COUPLED RECEPTORS FAMILY 1 PROFILE DOMAIN-CONTAINING PROTEIN"/>
    <property type="match status" value="1"/>
</dbReference>
<sequence>MDKLNNSILTKWNNETTQCLGVAPLSPIALIIHIIIITIIQLVITLTNGLFLIILCDKKTKLSPTCILVLCLTVADLISGFVVLPMITYTRLVTPLYAQWGMQEDSKETQRATCFVLLLLGNITYIVSFFIMAAIAFERFIGMKLYKSLNKTRAKRKVLCGGVLIWVYVAALCIALFPKSFSYDPVQGCHLTLCVSKPFLRILRPHLWIPLCLCIVFYIGIYITIVKHRQIVNIETNGNPMNTLKHIHEERWVKTIFWVLVVFYGTWLPYYITNSLITYEECMAAWKKNILYSMSTFAFMSSVANPWIYTYRHTTYRKLLKRKLKRLRKCMKCCKT</sequence>
<evidence type="ECO:0000313" key="11">
    <source>
        <dbReference type="Proteomes" id="UP000749559"/>
    </source>
</evidence>
<keyword evidence="3 9" id="KW-0812">Transmembrane</keyword>
<dbReference type="OrthoDB" id="9990906at2759"/>
<protein>
    <submittedName>
        <fullName evidence="10">Uncharacterized protein</fullName>
    </submittedName>
</protein>
<dbReference type="InterPro" id="IPR000276">
    <property type="entry name" value="GPCR_Rhodpsn"/>
</dbReference>